<feature type="region of interest" description="Disordered" evidence="6">
    <location>
        <begin position="855"/>
        <end position="888"/>
    </location>
</feature>
<dbReference type="GO" id="GO:0015086">
    <property type="term" value="F:cadmium ion transmembrane transporter activity"/>
    <property type="evidence" value="ECO:0007669"/>
    <property type="project" value="TreeGrafter"/>
</dbReference>
<proteinExistence type="inferred from homology"/>
<protein>
    <recommendedName>
        <fullName evidence="10">Ethylene-insensitive protein 2</fullName>
    </recommendedName>
</protein>
<dbReference type="Pfam" id="PF01566">
    <property type="entry name" value="Nramp"/>
    <property type="match status" value="1"/>
</dbReference>
<dbReference type="Proteomes" id="UP000626092">
    <property type="component" value="Unassembled WGS sequence"/>
</dbReference>
<gene>
    <name evidence="8" type="ORF">RHSIM_Rhsim04G0146600</name>
</gene>
<feature type="transmembrane region" description="Helical" evidence="7">
    <location>
        <begin position="391"/>
        <end position="414"/>
    </location>
</feature>
<feature type="transmembrane region" description="Helical" evidence="7">
    <location>
        <begin position="276"/>
        <end position="294"/>
    </location>
</feature>
<dbReference type="GO" id="GO:0034755">
    <property type="term" value="P:iron ion transmembrane transport"/>
    <property type="evidence" value="ECO:0007669"/>
    <property type="project" value="TreeGrafter"/>
</dbReference>
<feature type="compositionally biased region" description="Pro residues" evidence="6">
    <location>
        <begin position="1282"/>
        <end position="1295"/>
    </location>
</feature>
<evidence type="ECO:0000256" key="4">
    <source>
        <dbReference type="ARBA" id="ARBA00022989"/>
    </source>
</evidence>
<dbReference type="GO" id="GO:0005886">
    <property type="term" value="C:plasma membrane"/>
    <property type="evidence" value="ECO:0007669"/>
    <property type="project" value="TreeGrafter"/>
</dbReference>
<sequence length="1362" mass="148329">MQLCNLLGWIVVRKFFCYAELLKGCCAEILFVGRVYYMDTRIFTANDRPRIIQQLLPAVGPVLLIAIGYVDPGKWAAVVEGGARFGSDLVLLMLVFSFAAILCQYLSASIAVVTRRDLSQICSEEYGKATCIFLGVLTEISMIALDLTMILGTAQGLNLIFGVDLFTCVFLTAIDAVLFPVFATLLDNGKAKFLGIFVASFLLLFYVLGVLFSQPEISISASGTLVKLSGESAFALMSLLGANIMPHNFYLHSSIVQQQHLGPLNVSKGLLCHDHFFAILCTFSGIALVNYVLMNAAANVFYNAGLVLLTFQDALSLIDQAFRSSIVPFAFLLVLVVSRHITAVTGNLGRQAILQDFFGMDIPGWLHHVTIRLIAIIPALYCVWNSGAEGIYQLLIFSQVVVALMLPSSVIPLFRIASSRSVMGVNKVSQFVEFLALIMFVGMLGLKIVFLVEMVFGNSDWVGNLRWNVGSSISLSYIFLLTSASALLCLMLWLATTPLKSATSRLDAQVWNWDMNDAVPDSSVQREKGDLSETGYYREEYVRNKEPALALRKSLGIRPNTFASSSDLNLPKIPLDCDIIPNSTTSADTGSNITCPTPFKSPPEEPSTTVGVVGVSTLCDEGSVSESGHPIAREAESFDLAEKTARAEGDLETGIDGQGDIWEPESSSKAIAGISHSLTVDGPGSYRSLSGRGEEGGSGAGSLSRLAGLGRAARRQLATVLEEFWGQLFDFHGQPTQEAKAKKLDLVLGVISKSDQKPAIQLKVDSSANEFTGYFPPVGGAGSDSPINSGVFNSSELLGLQGGIEASYGDKRGSSSPWSSRLQLLDAYVQHSCHNPLDASERRYSSLRLLPSSDSERRYSSLRLPPSPDSERRYSSLRLPPSSDGIDYDPATVHGFPIASYLNRIPKERKNDYLDGQMEALTPKSSSLGISSYIDPPGFTSARKLQNGLSTMKPPGFSNTTVSRNISAQPGRPFNDRWSPGPTENVNSAVNTKKFHSLPDISEPSLPYRDSLFSDRSALFDRPAGYGTSSSLHPSSLSKVGAPLAYENLSPSKQYRDSFPFQYSPSSEAGSLWSRQPFEQFGSSDKTHKIMSEGVGIMKNSVTPETAPVVDWEGKLLQSFRHHIIKLLKLEGSDWLFRQNDGADEDLIGRVAAREKFLYEAETREISRLGQMDEAQYSFERKPGSSLKNGEADYSNNLGLSVPNCGDGCVWRADLIISFGVWCIHRVLELSLMESRPELWGKYTYVLNRLQGVIDLAFSKPHTPMTPCFCLQIPAAHQQRSSPPPISNGGLPPPSKQGKGKITTAANLVETIKDVEIAISCRKGRSGTAAGDVAFPKGKENLASVLKRYKRRLSIKPVGVAT</sequence>
<feature type="transmembrane region" description="Helical" evidence="7">
    <location>
        <begin position="434"/>
        <end position="456"/>
    </location>
</feature>
<evidence type="ECO:0000256" key="7">
    <source>
        <dbReference type="SAM" id="Phobius"/>
    </source>
</evidence>
<evidence type="ECO:0000256" key="1">
    <source>
        <dbReference type="ARBA" id="ARBA00004141"/>
    </source>
</evidence>
<evidence type="ECO:0008006" key="10">
    <source>
        <dbReference type="Google" id="ProtNLM"/>
    </source>
</evidence>
<keyword evidence="5 7" id="KW-0472">Membrane</keyword>
<comment type="similarity">
    <text evidence="2">Belongs to the NRAMP (TC 2.A.55) family.</text>
</comment>
<feature type="transmembrane region" description="Helical" evidence="7">
    <location>
        <begin position="477"/>
        <end position="495"/>
    </location>
</feature>
<dbReference type="OrthoDB" id="409173at2759"/>
<feature type="transmembrane region" description="Helical" evidence="7">
    <location>
        <begin position="157"/>
        <end position="186"/>
    </location>
</feature>
<dbReference type="GO" id="GO:0005384">
    <property type="term" value="F:manganese ion transmembrane transporter activity"/>
    <property type="evidence" value="ECO:0007669"/>
    <property type="project" value="TreeGrafter"/>
</dbReference>
<name>A0A834LMV5_RHOSS</name>
<feature type="transmembrane region" description="Helical" evidence="7">
    <location>
        <begin position="90"/>
        <end position="114"/>
    </location>
</feature>
<reference evidence="8" key="1">
    <citation type="submission" date="2019-11" db="EMBL/GenBank/DDBJ databases">
        <authorList>
            <person name="Liu Y."/>
            <person name="Hou J."/>
            <person name="Li T.-Q."/>
            <person name="Guan C.-H."/>
            <person name="Wu X."/>
            <person name="Wu H.-Z."/>
            <person name="Ling F."/>
            <person name="Zhang R."/>
            <person name="Shi X.-G."/>
            <person name="Ren J.-P."/>
            <person name="Chen E.-F."/>
            <person name="Sun J.-M."/>
        </authorList>
    </citation>
    <scope>NUCLEOTIDE SEQUENCE</scope>
    <source>
        <strain evidence="8">Adult_tree_wgs_1</strain>
        <tissue evidence="8">Leaves</tissue>
    </source>
</reference>
<dbReference type="GO" id="GO:0009873">
    <property type="term" value="P:ethylene-activated signaling pathway"/>
    <property type="evidence" value="ECO:0007669"/>
    <property type="project" value="InterPro"/>
</dbReference>
<keyword evidence="4 7" id="KW-1133">Transmembrane helix</keyword>
<dbReference type="PANTHER" id="PTHR11706:SF75">
    <property type="entry name" value="ETHYLENE-INSENSITIVE PROTEIN 2"/>
    <property type="match status" value="1"/>
</dbReference>
<evidence type="ECO:0000256" key="6">
    <source>
        <dbReference type="SAM" id="MobiDB-lite"/>
    </source>
</evidence>
<dbReference type="EMBL" id="WJXA01000004">
    <property type="protein sequence ID" value="KAF7145524.1"/>
    <property type="molecule type" value="Genomic_DNA"/>
</dbReference>
<evidence type="ECO:0000313" key="9">
    <source>
        <dbReference type="Proteomes" id="UP000626092"/>
    </source>
</evidence>
<feature type="region of interest" description="Disordered" evidence="6">
    <location>
        <begin position="1279"/>
        <end position="1300"/>
    </location>
</feature>
<feature type="transmembrane region" description="Helical" evidence="7">
    <location>
        <begin position="365"/>
        <end position="384"/>
    </location>
</feature>
<keyword evidence="9" id="KW-1185">Reference proteome</keyword>
<feature type="transmembrane region" description="Helical" evidence="7">
    <location>
        <begin position="193"/>
        <end position="212"/>
    </location>
</feature>
<dbReference type="InterPro" id="IPR001046">
    <property type="entry name" value="NRAMP_fam"/>
</dbReference>
<comment type="caution">
    <text evidence="8">The sequence shown here is derived from an EMBL/GenBank/DDBJ whole genome shotgun (WGS) entry which is preliminary data.</text>
</comment>
<dbReference type="PANTHER" id="PTHR11706">
    <property type="entry name" value="SOLUTE CARRIER PROTEIN FAMILY 11 MEMBER"/>
    <property type="match status" value="1"/>
</dbReference>
<keyword evidence="3 7" id="KW-0812">Transmembrane</keyword>
<comment type="subcellular location">
    <subcellularLocation>
        <location evidence="1">Membrane</location>
        <topology evidence="1">Multi-pass membrane protein</topology>
    </subcellularLocation>
</comment>
<accession>A0A834LMV5</accession>
<organism evidence="8 9">
    <name type="scientific">Rhododendron simsii</name>
    <name type="common">Sims's rhododendron</name>
    <dbReference type="NCBI Taxonomy" id="118357"/>
    <lineage>
        <taxon>Eukaryota</taxon>
        <taxon>Viridiplantae</taxon>
        <taxon>Streptophyta</taxon>
        <taxon>Embryophyta</taxon>
        <taxon>Tracheophyta</taxon>
        <taxon>Spermatophyta</taxon>
        <taxon>Magnoliopsida</taxon>
        <taxon>eudicotyledons</taxon>
        <taxon>Gunneridae</taxon>
        <taxon>Pentapetalae</taxon>
        <taxon>asterids</taxon>
        <taxon>Ericales</taxon>
        <taxon>Ericaceae</taxon>
        <taxon>Ericoideae</taxon>
        <taxon>Rhodoreae</taxon>
        <taxon>Rhododendron</taxon>
    </lineage>
</organism>
<evidence type="ECO:0000313" key="8">
    <source>
        <dbReference type="EMBL" id="KAF7145524.1"/>
    </source>
</evidence>
<dbReference type="PIRSF" id="PIRSF037378">
    <property type="entry name" value="EIN2"/>
    <property type="match status" value="1"/>
</dbReference>
<feature type="transmembrane region" description="Helical" evidence="7">
    <location>
        <begin position="126"/>
        <end position="145"/>
    </location>
</feature>
<feature type="transmembrane region" description="Helical" evidence="7">
    <location>
        <begin position="300"/>
        <end position="318"/>
    </location>
</feature>
<dbReference type="PRINTS" id="PR00447">
    <property type="entry name" value="NATRESASSCMP"/>
</dbReference>
<evidence type="ECO:0000256" key="3">
    <source>
        <dbReference type="ARBA" id="ARBA00022692"/>
    </source>
</evidence>
<evidence type="ECO:0000256" key="5">
    <source>
        <dbReference type="ARBA" id="ARBA00023136"/>
    </source>
</evidence>
<feature type="region of interest" description="Disordered" evidence="6">
    <location>
        <begin position="964"/>
        <end position="988"/>
    </location>
</feature>
<dbReference type="InterPro" id="IPR017187">
    <property type="entry name" value="EIN2"/>
</dbReference>
<evidence type="ECO:0000256" key="2">
    <source>
        <dbReference type="ARBA" id="ARBA00009965"/>
    </source>
</evidence>
<feature type="transmembrane region" description="Helical" evidence="7">
    <location>
        <begin position="51"/>
        <end position="70"/>
    </location>
</feature>